<protein>
    <submittedName>
        <fullName evidence="3">Class I SAM-dependent methyltransferase</fullName>
    </submittedName>
</protein>
<dbReference type="InterPro" id="IPR013216">
    <property type="entry name" value="Methyltransf_11"/>
</dbReference>
<dbReference type="SUPFAM" id="SSF53335">
    <property type="entry name" value="S-adenosyl-L-methionine-dependent methyltransferases"/>
    <property type="match status" value="1"/>
</dbReference>
<dbReference type="Proteomes" id="UP000475214">
    <property type="component" value="Unassembled WGS sequence"/>
</dbReference>
<keyword evidence="4" id="KW-1185">Reference proteome</keyword>
<sequence length="213" mass="23064">MTPRAAPPTTWLLDGLPGRRPGHALDIACGSAPLHPRLAAADSYLGVDISEGELALARERGRGPVVRADARRLPTPSDSVDTVVSSMRLMLVTPLADALHEITRVLRRGGTVAALVPARWPLRLRDAQPLFALATSLRGLGTMPQHRRRRPGRTGPLHARLPGTPDRHRHRQADTPGTARRTSAPTLAHRRPAYLTAALSLGLLPHASTAFRW</sequence>
<dbReference type="Gene3D" id="3.40.50.150">
    <property type="entry name" value="Vaccinia Virus protein VP39"/>
    <property type="match status" value="1"/>
</dbReference>
<organism evidence="3 4">
    <name type="scientific">Phytoactinopolyspora halotolerans</name>
    <dbReference type="NCBI Taxonomy" id="1981512"/>
    <lineage>
        <taxon>Bacteria</taxon>
        <taxon>Bacillati</taxon>
        <taxon>Actinomycetota</taxon>
        <taxon>Actinomycetes</taxon>
        <taxon>Jiangellales</taxon>
        <taxon>Jiangellaceae</taxon>
        <taxon>Phytoactinopolyspora</taxon>
    </lineage>
</organism>
<feature type="region of interest" description="Disordered" evidence="1">
    <location>
        <begin position="143"/>
        <end position="187"/>
    </location>
</feature>
<dbReference type="GO" id="GO:0032259">
    <property type="term" value="P:methylation"/>
    <property type="evidence" value="ECO:0007669"/>
    <property type="project" value="UniProtKB-KW"/>
</dbReference>
<comment type="caution">
    <text evidence="3">The sequence shown here is derived from an EMBL/GenBank/DDBJ whole genome shotgun (WGS) entry which is preliminary data.</text>
</comment>
<accession>A0A6L9SBZ3</accession>
<evidence type="ECO:0000256" key="1">
    <source>
        <dbReference type="SAM" id="MobiDB-lite"/>
    </source>
</evidence>
<keyword evidence="3" id="KW-0808">Transferase</keyword>
<reference evidence="3 4" key="1">
    <citation type="submission" date="2020-02" db="EMBL/GenBank/DDBJ databases">
        <authorList>
            <person name="Li X.-J."/>
            <person name="Han X.-M."/>
        </authorList>
    </citation>
    <scope>NUCLEOTIDE SEQUENCE [LARGE SCALE GENOMIC DNA]</scope>
    <source>
        <strain evidence="3 4">CCTCC AB 2017055</strain>
    </source>
</reference>
<evidence type="ECO:0000313" key="4">
    <source>
        <dbReference type="Proteomes" id="UP000475214"/>
    </source>
</evidence>
<dbReference type="EMBL" id="JAAGOA010000015">
    <property type="protein sequence ID" value="NEE02603.1"/>
    <property type="molecule type" value="Genomic_DNA"/>
</dbReference>
<feature type="domain" description="Methyltransferase type 11" evidence="2">
    <location>
        <begin position="25"/>
        <end position="113"/>
    </location>
</feature>
<proteinExistence type="predicted"/>
<dbReference type="GO" id="GO:0008757">
    <property type="term" value="F:S-adenosylmethionine-dependent methyltransferase activity"/>
    <property type="evidence" value="ECO:0007669"/>
    <property type="project" value="InterPro"/>
</dbReference>
<dbReference type="CDD" id="cd02440">
    <property type="entry name" value="AdoMet_MTases"/>
    <property type="match status" value="1"/>
</dbReference>
<dbReference type="AlphaFoldDB" id="A0A6L9SBZ3"/>
<name>A0A6L9SBZ3_9ACTN</name>
<evidence type="ECO:0000313" key="3">
    <source>
        <dbReference type="EMBL" id="NEE02603.1"/>
    </source>
</evidence>
<dbReference type="PANTHER" id="PTHR43591:SF99">
    <property type="entry name" value="OS06G0646000 PROTEIN"/>
    <property type="match status" value="1"/>
</dbReference>
<gene>
    <name evidence="3" type="ORF">G1H10_20765</name>
</gene>
<keyword evidence="3" id="KW-0489">Methyltransferase</keyword>
<dbReference type="Pfam" id="PF08241">
    <property type="entry name" value="Methyltransf_11"/>
    <property type="match status" value="1"/>
</dbReference>
<evidence type="ECO:0000259" key="2">
    <source>
        <dbReference type="Pfam" id="PF08241"/>
    </source>
</evidence>
<dbReference type="InterPro" id="IPR029063">
    <property type="entry name" value="SAM-dependent_MTases_sf"/>
</dbReference>
<dbReference type="PANTHER" id="PTHR43591">
    <property type="entry name" value="METHYLTRANSFERASE"/>
    <property type="match status" value="1"/>
</dbReference>